<sequence length="40" mass="5097">MANFIQKYIKIHLYRPLHWWVSVHLEGRFRRLRFSLSYFS</sequence>
<dbReference type="AlphaFoldDB" id="A0A1I7WV11"/>
<evidence type="ECO:0000313" key="1">
    <source>
        <dbReference type="Proteomes" id="UP000095283"/>
    </source>
</evidence>
<dbReference type="Proteomes" id="UP000095283">
    <property type="component" value="Unplaced"/>
</dbReference>
<accession>A0A1I7WV11</accession>
<name>A0A1I7WV11_HETBA</name>
<keyword evidence="1" id="KW-1185">Reference proteome</keyword>
<evidence type="ECO:0000313" key="2">
    <source>
        <dbReference type="WBParaSite" id="Hba_08997"/>
    </source>
</evidence>
<organism evidence="1 2">
    <name type="scientific">Heterorhabditis bacteriophora</name>
    <name type="common">Entomopathogenic nematode worm</name>
    <dbReference type="NCBI Taxonomy" id="37862"/>
    <lineage>
        <taxon>Eukaryota</taxon>
        <taxon>Metazoa</taxon>
        <taxon>Ecdysozoa</taxon>
        <taxon>Nematoda</taxon>
        <taxon>Chromadorea</taxon>
        <taxon>Rhabditida</taxon>
        <taxon>Rhabditina</taxon>
        <taxon>Rhabditomorpha</taxon>
        <taxon>Strongyloidea</taxon>
        <taxon>Heterorhabditidae</taxon>
        <taxon>Heterorhabditis</taxon>
    </lineage>
</organism>
<proteinExistence type="predicted"/>
<protein>
    <submittedName>
        <fullName evidence="2">Uncharacterized protein</fullName>
    </submittedName>
</protein>
<reference evidence="2" key="1">
    <citation type="submission" date="2016-11" db="UniProtKB">
        <authorList>
            <consortium name="WormBaseParasite"/>
        </authorList>
    </citation>
    <scope>IDENTIFICATION</scope>
</reference>
<dbReference type="WBParaSite" id="Hba_08997">
    <property type="protein sequence ID" value="Hba_08997"/>
    <property type="gene ID" value="Hba_08997"/>
</dbReference>